<protein>
    <submittedName>
        <fullName evidence="1">HEAT repeat domain-containing protein</fullName>
    </submittedName>
</protein>
<dbReference type="InterPro" id="IPR011989">
    <property type="entry name" value="ARM-like"/>
</dbReference>
<gene>
    <name evidence="1" type="ORF">ACFPL4_26330</name>
</gene>
<dbReference type="SUPFAM" id="SSF48371">
    <property type="entry name" value="ARM repeat"/>
    <property type="match status" value="1"/>
</dbReference>
<dbReference type="Gene3D" id="1.25.10.10">
    <property type="entry name" value="Leucine-rich Repeat Variant"/>
    <property type="match status" value="1"/>
</dbReference>
<comment type="caution">
    <text evidence="1">The sequence shown here is derived from an EMBL/GenBank/DDBJ whole genome shotgun (WGS) entry which is preliminary data.</text>
</comment>
<proteinExistence type="predicted"/>
<organism evidence="1 2">
    <name type="scientific">Streptomyces atroolivaceus</name>
    <dbReference type="NCBI Taxonomy" id="66869"/>
    <lineage>
        <taxon>Bacteria</taxon>
        <taxon>Bacillati</taxon>
        <taxon>Actinomycetota</taxon>
        <taxon>Actinomycetes</taxon>
        <taxon>Kitasatosporales</taxon>
        <taxon>Streptomycetaceae</taxon>
        <taxon>Streptomyces</taxon>
    </lineage>
</organism>
<dbReference type="InterPro" id="IPR016024">
    <property type="entry name" value="ARM-type_fold"/>
</dbReference>
<dbReference type="EMBL" id="JBHSJE010000008">
    <property type="protein sequence ID" value="MFC4981828.1"/>
    <property type="molecule type" value="Genomic_DNA"/>
</dbReference>
<sequence>MAIRADITEEQRAGIPIKFDPRMHYYPLDWVMGLHEDPSAMRRLASSSHPLIRRSVARARHLPTDVVERLARDDDRVVQLFLAESCDDAPTDMLLRVWQWWTGSLSAPDRPHGHPNFPRRDLLRHADDPNARMRQLALDDTASTAKLVEEFSQDSNEEVRHRAASDPRLSPASAVRLLDDPHEHVRYAAALHPRLPARVLVRLLRDADTGQTAERHPALPVPVMEQMLQRIQHPAPATPGP</sequence>
<keyword evidence="2" id="KW-1185">Reference proteome</keyword>
<accession>A0ABV9VDX9</accession>
<evidence type="ECO:0000313" key="1">
    <source>
        <dbReference type="EMBL" id="MFC4981828.1"/>
    </source>
</evidence>
<dbReference type="GeneID" id="31233811"/>
<name>A0ABV9VDX9_STRAZ</name>
<dbReference type="RefSeq" id="WP_341864642.1">
    <property type="nucleotide sequence ID" value="NZ_JBHSJE010000008.1"/>
</dbReference>
<evidence type="ECO:0000313" key="2">
    <source>
        <dbReference type="Proteomes" id="UP001595908"/>
    </source>
</evidence>
<reference evidence="2" key="1">
    <citation type="journal article" date="2019" name="Int. J. Syst. Evol. Microbiol.">
        <title>The Global Catalogue of Microorganisms (GCM) 10K type strain sequencing project: providing services to taxonomists for standard genome sequencing and annotation.</title>
        <authorList>
            <consortium name="The Broad Institute Genomics Platform"/>
            <consortium name="The Broad Institute Genome Sequencing Center for Infectious Disease"/>
            <person name="Wu L."/>
            <person name="Ma J."/>
        </authorList>
    </citation>
    <scope>NUCLEOTIDE SEQUENCE [LARGE SCALE GENOMIC DNA]</scope>
    <source>
        <strain evidence="2">ICMP 257</strain>
    </source>
</reference>
<dbReference type="Proteomes" id="UP001595908">
    <property type="component" value="Unassembled WGS sequence"/>
</dbReference>